<gene>
    <name evidence="4" type="ORF">GCM10009823_29440</name>
</gene>
<evidence type="ECO:0000256" key="1">
    <source>
        <dbReference type="ARBA" id="ARBA00023125"/>
    </source>
</evidence>
<comment type="caution">
    <text evidence="4">The sequence shown here is derived from an EMBL/GenBank/DDBJ whole genome shotgun (WGS) entry which is preliminary data.</text>
</comment>
<keyword evidence="1 2" id="KW-0238">DNA-binding</keyword>
<feature type="domain" description="HTH tetR-type" evidence="3">
    <location>
        <begin position="30"/>
        <end position="90"/>
    </location>
</feature>
<protein>
    <recommendedName>
        <fullName evidence="3">HTH tetR-type domain-containing protein</fullName>
    </recommendedName>
</protein>
<dbReference type="PANTHER" id="PTHR30055">
    <property type="entry name" value="HTH-TYPE TRANSCRIPTIONAL REGULATOR RUTR"/>
    <property type="match status" value="1"/>
</dbReference>
<organism evidence="4 5">
    <name type="scientific">Brevibacterium salitolerans</name>
    <dbReference type="NCBI Taxonomy" id="1403566"/>
    <lineage>
        <taxon>Bacteria</taxon>
        <taxon>Bacillati</taxon>
        <taxon>Actinomycetota</taxon>
        <taxon>Actinomycetes</taxon>
        <taxon>Micrococcales</taxon>
        <taxon>Brevibacteriaceae</taxon>
        <taxon>Brevibacterium</taxon>
    </lineage>
</organism>
<dbReference type="PROSITE" id="PS50977">
    <property type="entry name" value="HTH_TETR_2"/>
    <property type="match status" value="1"/>
</dbReference>
<dbReference type="SUPFAM" id="SSF46689">
    <property type="entry name" value="Homeodomain-like"/>
    <property type="match status" value="1"/>
</dbReference>
<accession>A0ABP5ITF8</accession>
<dbReference type="Gene3D" id="1.10.357.10">
    <property type="entry name" value="Tetracycline Repressor, domain 2"/>
    <property type="match status" value="1"/>
</dbReference>
<evidence type="ECO:0000259" key="3">
    <source>
        <dbReference type="PROSITE" id="PS50977"/>
    </source>
</evidence>
<proteinExistence type="predicted"/>
<dbReference type="EMBL" id="BAAAPZ010000017">
    <property type="protein sequence ID" value="GAA2104628.1"/>
    <property type="molecule type" value="Genomic_DNA"/>
</dbReference>
<sequence>MRLLNHDSILAGKERSTLYRSTPRTRQNAADRAASIAEAARALLTESGFASATVKSVAARAGCSPGLLYTYFPDRAALLRGAFAHAAGHELAAVTRALEEAETVAEAASGLVSTFISRALAGARLADALLFEALPADVETERLSFRTSYAAAIAARLQAGVDAGEIPEQDTGLTARALSGALSGCLQEPIHDSGRSEFSEAEAAALIADMTVFTHRAIGVSP</sequence>
<dbReference type="PRINTS" id="PR00455">
    <property type="entry name" value="HTHTETR"/>
</dbReference>
<name>A0ABP5ITF8_9MICO</name>
<dbReference type="SUPFAM" id="SSF48498">
    <property type="entry name" value="Tetracyclin repressor-like, C-terminal domain"/>
    <property type="match status" value="1"/>
</dbReference>
<dbReference type="InterPro" id="IPR001647">
    <property type="entry name" value="HTH_TetR"/>
</dbReference>
<dbReference type="PANTHER" id="PTHR30055:SF226">
    <property type="entry name" value="HTH-TYPE TRANSCRIPTIONAL REGULATOR PKSA"/>
    <property type="match status" value="1"/>
</dbReference>
<reference evidence="5" key="1">
    <citation type="journal article" date="2019" name="Int. J. Syst. Evol. Microbiol.">
        <title>The Global Catalogue of Microorganisms (GCM) 10K type strain sequencing project: providing services to taxonomists for standard genome sequencing and annotation.</title>
        <authorList>
            <consortium name="The Broad Institute Genomics Platform"/>
            <consortium name="The Broad Institute Genome Sequencing Center for Infectious Disease"/>
            <person name="Wu L."/>
            <person name="Ma J."/>
        </authorList>
    </citation>
    <scope>NUCLEOTIDE SEQUENCE [LARGE SCALE GENOMIC DNA]</scope>
    <source>
        <strain evidence="5">JCM 15900</strain>
    </source>
</reference>
<evidence type="ECO:0000313" key="5">
    <source>
        <dbReference type="Proteomes" id="UP001500984"/>
    </source>
</evidence>
<dbReference type="InterPro" id="IPR050109">
    <property type="entry name" value="HTH-type_TetR-like_transc_reg"/>
</dbReference>
<dbReference type="Gene3D" id="1.10.10.60">
    <property type="entry name" value="Homeodomain-like"/>
    <property type="match status" value="1"/>
</dbReference>
<dbReference type="InterPro" id="IPR009057">
    <property type="entry name" value="Homeodomain-like_sf"/>
</dbReference>
<dbReference type="Proteomes" id="UP001500984">
    <property type="component" value="Unassembled WGS sequence"/>
</dbReference>
<dbReference type="Pfam" id="PF00440">
    <property type="entry name" value="TetR_N"/>
    <property type="match status" value="1"/>
</dbReference>
<dbReference type="RefSeq" id="WP_344338086.1">
    <property type="nucleotide sequence ID" value="NZ_BAAAPZ010000017.1"/>
</dbReference>
<evidence type="ECO:0000313" key="4">
    <source>
        <dbReference type="EMBL" id="GAA2104628.1"/>
    </source>
</evidence>
<feature type="DNA-binding region" description="H-T-H motif" evidence="2">
    <location>
        <begin position="53"/>
        <end position="72"/>
    </location>
</feature>
<keyword evidence="5" id="KW-1185">Reference proteome</keyword>
<dbReference type="InterPro" id="IPR036271">
    <property type="entry name" value="Tet_transcr_reg_TetR-rel_C_sf"/>
</dbReference>
<evidence type="ECO:0000256" key="2">
    <source>
        <dbReference type="PROSITE-ProRule" id="PRU00335"/>
    </source>
</evidence>